<dbReference type="Pfam" id="PF07730">
    <property type="entry name" value="HisKA_3"/>
    <property type="match status" value="1"/>
</dbReference>
<keyword evidence="2" id="KW-0418">Kinase</keyword>
<dbReference type="InterPro" id="IPR036890">
    <property type="entry name" value="HATPase_C_sf"/>
</dbReference>
<keyword evidence="4" id="KW-0472">Membrane</keyword>
<protein>
    <recommendedName>
        <fullName evidence="9">Histidine kinase</fullName>
    </recommendedName>
</protein>
<evidence type="ECO:0000313" key="7">
    <source>
        <dbReference type="EMBL" id="MBO0953023.1"/>
    </source>
</evidence>
<feature type="domain" description="Signal transduction histidine kinase subgroup 3 dimerisation and phosphoacceptor" evidence="6">
    <location>
        <begin position="439"/>
        <end position="503"/>
    </location>
</feature>
<evidence type="ECO:0000256" key="2">
    <source>
        <dbReference type="ARBA" id="ARBA00022777"/>
    </source>
</evidence>
<dbReference type="SUPFAM" id="SSF55874">
    <property type="entry name" value="ATPase domain of HSP90 chaperone/DNA topoisomerase II/histidine kinase"/>
    <property type="match status" value="1"/>
</dbReference>
<dbReference type="Pfam" id="PF02518">
    <property type="entry name" value="HATPase_c"/>
    <property type="match status" value="1"/>
</dbReference>
<keyword evidence="4" id="KW-1133">Transmembrane helix</keyword>
<dbReference type="RefSeq" id="WP_207332975.1">
    <property type="nucleotide sequence ID" value="NZ_JAFMYW010000018.1"/>
</dbReference>
<dbReference type="SUPFAM" id="SSF48452">
    <property type="entry name" value="TPR-like"/>
    <property type="match status" value="1"/>
</dbReference>
<organism evidence="7 8">
    <name type="scientific">Fibrella forsythiae</name>
    <dbReference type="NCBI Taxonomy" id="2817061"/>
    <lineage>
        <taxon>Bacteria</taxon>
        <taxon>Pseudomonadati</taxon>
        <taxon>Bacteroidota</taxon>
        <taxon>Cytophagia</taxon>
        <taxon>Cytophagales</taxon>
        <taxon>Spirosomataceae</taxon>
        <taxon>Fibrella</taxon>
    </lineage>
</organism>
<dbReference type="Proteomes" id="UP000664628">
    <property type="component" value="Unassembled WGS sequence"/>
</dbReference>
<evidence type="ECO:0000256" key="4">
    <source>
        <dbReference type="SAM" id="Phobius"/>
    </source>
</evidence>
<dbReference type="InterPro" id="IPR011712">
    <property type="entry name" value="Sig_transdc_His_kin_sub3_dim/P"/>
</dbReference>
<feature type="transmembrane region" description="Helical" evidence="4">
    <location>
        <begin position="387"/>
        <end position="406"/>
    </location>
</feature>
<keyword evidence="1" id="KW-0808">Transferase</keyword>
<sequence>MKLWLYLIILIGTSRTACSGQHIFLVPTARKQAIDSLHQKISELSREGANFHRDTSLFFSLDRYYYHLSQLNSRFSPTVDLQKFYADSMFSVARRSAWPQGLAIATVRQGRAAFNRRQDSTAFQLLQRGENVCIQQKLPHELGLVLINLATCLVYRPTNTPGEWERAMAYMQRALKVGQQIHDPEVIYLYYDFMGDFHILRGQYEQALRFFNAASPLLSQYPSMSGNRTNLGYLAICHLHLGHQQLAQQLLTRFFAQSNPDEGTYAAYLHHIVLYEISQYYLKERAYSSALHYLHQYARILHQRPPIDQFNYHRSLAEIYEKTGNYQLALHHQRRYQAAKDTIRSEEFSQQFAVMENRYQLTRKESQIQALKNQTLKHQNDVQQTRLWLLGVVLVCILGIAGLLLYTDRLRRRKVESELQIITIRNEVNARILRAQEDERKRLAADLHDDLGGVIATIRHQLDQGLALSSLPALRPLLASIIATTTQAGDKIRSIAHNLMPPDFERLGLIESLQELVDSLNDDRFQFAVFGQPRRLLPEVELTAYRIVSELVHNVQKHAQAKQVTIQLLFHADNLSLVVDDDGIGHSAATSGNPSTGIGLKNLSSRVNYLNARWHTDTSAQGTVTLIEIPYAFSPEQHSDRR</sequence>
<reference evidence="7 8" key="1">
    <citation type="submission" date="2021-03" db="EMBL/GenBank/DDBJ databases">
        <title>Fibrella sp. HMF5405 genome sequencing and assembly.</title>
        <authorList>
            <person name="Kang H."/>
            <person name="Kim H."/>
            <person name="Bae S."/>
            <person name="Joh K."/>
        </authorList>
    </citation>
    <scope>NUCLEOTIDE SEQUENCE [LARGE SCALE GENOMIC DNA]</scope>
    <source>
        <strain evidence="7 8">HMF5405</strain>
    </source>
</reference>
<dbReference type="CDD" id="cd16917">
    <property type="entry name" value="HATPase_UhpB-NarQ-NarX-like"/>
    <property type="match status" value="1"/>
</dbReference>
<keyword evidence="8" id="KW-1185">Reference proteome</keyword>
<evidence type="ECO:0008006" key="9">
    <source>
        <dbReference type="Google" id="ProtNLM"/>
    </source>
</evidence>
<accession>A0ABS3JU82</accession>
<name>A0ABS3JU82_9BACT</name>
<evidence type="ECO:0000259" key="5">
    <source>
        <dbReference type="Pfam" id="PF02518"/>
    </source>
</evidence>
<dbReference type="InterPro" id="IPR050482">
    <property type="entry name" value="Sensor_HK_TwoCompSys"/>
</dbReference>
<dbReference type="Gene3D" id="1.20.5.1930">
    <property type="match status" value="1"/>
</dbReference>
<dbReference type="Gene3D" id="3.30.565.10">
    <property type="entry name" value="Histidine kinase-like ATPase, C-terminal domain"/>
    <property type="match status" value="1"/>
</dbReference>
<dbReference type="InterPro" id="IPR011990">
    <property type="entry name" value="TPR-like_helical_dom_sf"/>
</dbReference>
<evidence type="ECO:0000256" key="3">
    <source>
        <dbReference type="ARBA" id="ARBA00023012"/>
    </source>
</evidence>
<evidence type="ECO:0000259" key="6">
    <source>
        <dbReference type="Pfam" id="PF07730"/>
    </source>
</evidence>
<gene>
    <name evidence="7" type="ORF">J2I46_30905</name>
</gene>
<dbReference type="Gene3D" id="1.25.40.10">
    <property type="entry name" value="Tetratricopeptide repeat domain"/>
    <property type="match status" value="2"/>
</dbReference>
<dbReference type="PANTHER" id="PTHR24421">
    <property type="entry name" value="NITRATE/NITRITE SENSOR PROTEIN NARX-RELATED"/>
    <property type="match status" value="1"/>
</dbReference>
<keyword evidence="3" id="KW-0902">Two-component regulatory system</keyword>
<keyword evidence="4" id="KW-0812">Transmembrane</keyword>
<proteinExistence type="predicted"/>
<dbReference type="InterPro" id="IPR003594">
    <property type="entry name" value="HATPase_dom"/>
</dbReference>
<evidence type="ECO:0000256" key="1">
    <source>
        <dbReference type="ARBA" id="ARBA00022679"/>
    </source>
</evidence>
<dbReference type="EMBL" id="JAFMYW010000018">
    <property type="protein sequence ID" value="MBO0953023.1"/>
    <property type="molecule type" value="Genomic_DNA"/>
</dbReference>
<evidence type="ECO:0000313" key="8">
    <source>
        <dbReference type="Proteomes" id="UP000664628"/>
    </source>
</evidence>
<comment type="caution">
    <text evidence="7">The sequence shown here is derived from an EMBL/GenBank/DDBJ whole genome shotgun (WGS) entry which is preliminary data.</text>
</comment>
<feature type="domain" description="Histidine kinase/HSP90-like ATPase" evidence="5">
    <location>
        <begin position="541"/>
        <end position="630"/>
    </location>
</feature>